<keyword evidence="8" id="KW-1185">Reference proteome</keyword>
<dbReference type="EMBL" id="CP027059">
    <property type="protein sequence ID" value="UQZ83463.1"/>
    <property type="molecule type" value="Genomic_DNA"/>
</dbReference>
<evidence type="ECO:0000256" key="4">
    <source>
        <dbReference type="ARBA" id="ARBA00023139"/>
    </source>
</evidence>
<dbReference type="PROSITE" id="PS51257">
    <property type="entry name" value="PROKAR_LIPOPROTEIN"/>
    <property type="match status" value="1"/>
</dbReference>
<dbReference type="Pfam" id="PF01547">
    <property type="entry name" value="SBP_bac_1"/>
    <property type="match status" value="1"/>
</dbReference>
<dbReference type="InterPro" id="IPR050490">
    <property type="entry name" value="Bact_solute-bd_prot1"/>
</dbReference>
<dbReference type="Gene3D" id="3.40.190.10">
    <property type="entry name" value="Periplasmic binding protein-like II"/>
    <property type="match status" value="2"/>
</dbReference>
<keyword evidence="5 7" id="KW-0449">Lipoprotein</keyword>
<evidence type="ECO:0000313" key="8">
    <source>
        <dbReference type="Proteomes" id="UP001057134"/>
    </source>
</evidence>
<evidence type="ECO:0000256" key="1">
    <source>
        <dbReference type="ARBA" id="ARBA00022475"/>
    </source>
</evidence>
<accession>A0ABY4RMQ4</accession>
<evidence type="ECO:0000256" key="2">
    <source>
        <dbReference type="ARBA" id="ARBA00022729"/>
    </source>
</evidence>
<organism evidence="7 8">
    <name type="scientific">Paenibacillus konkukensis</name>
    <dbReference type="NCBI Taxonomy" id="2020716"/>
    <lineage>
        <taxon>Bacteria</taxon>
        <taxon>Bacillati</taxon>
        <taxon>Bacillota</taxon>
        <taxon>Bacilli</taxon>
        <taxon>Bacillales</taxon>
        <taxon>Paenibacillaceae</taxon>
        <taxon>Paenibacillus</taxon>
    </lineage>
</organism>
<name>A0ABY4RMQ4_9BACL</name>
<evidence type="ECO:0000256" key="5">
    <source>
        <dbReference type="ARBA" id="ARBA00023288"/>
    </source>
</evidence>
<dbReference type="InterPro" id="IPR006059">
    <property type="entry name" value="SBP"/>
</dbReference>
<gene>
    <name evidence="7" type="primary">lipO_44</name>
    <name evidence="7" type="ORF">SK3146_02650</name>
</gene>
<evidence type="ECO:0000256" key="6">
    <source>
        <dbReference type="SAM" id="SignalP"/>
    </source>
</evidence>
<reference evidence="7" key="1">
    <citation type="submission" date="2018-02" db="EMBL/GenBank/DDBJ databases">
        <authorList>
            <person name="Kim S.-K."/>
            <person name="Jung H.-I."/>
            <person name="Lee S.-W."/>
        </authorList>
    </citation>
    <scope>NUCLEOTIDE SEQUENCE</scope>
    <source>
        <strain evidence="7">SK3146</strain>
    </source>
</reference>
<dbReference type="RefSeq" id="WP_249865477.1">
    <property type="nucleotide sequence ID" value="NZ_CP027059.1"/>
</dbReference>
<protein>
    <submittedName>
        <fullName evidence="7">Lipoprotein LipO</fullName>
    </submittedName>
</protein>
<evidence type="ECO:0000313" key="7">
    <source>
        <dbReference type="EMBL" id="UQZ83463.1"/>
    </source>
</evidence>
<proteinExistence type="predicted"/>
<feature type="chain" id="PRO_5046839985" evidence="6">
    <location>
        <begin position="21"/>
        <end position="552"/>
    </location>
</feature>
<sequence>MHTKLTTALALTLAAGTLLAGCSAKQPAAAGEEVKSGGEESGAKPKIRVTIYDRGNVPPEEGTITNNRWTKWIQANAPVDVEFVAIPRNEYAQKLNALFAAGDAPDLILEYDPAYQAQLYNTKQIMPLDDLIQYAPNYKQILDANPALRKAGTYPDGKLYVIGNPRPVEPLDYLLIRRDWLSKLGLAMPATLDDFYNVLKAFKEKDPDGNGKDDTFGMNLSQRGQVAVHMMFGNRLDKFEKHPWVKDQQGNLEFGWDNLQAAVAFQKKLYDNGLVSKDYLTDDKGQKADQDFINGKLGVYSGYDQNTLKKFRAANPDADLVPMPLPTTTFGSFSAQISPPFSNFTMINKNAKNPKAVMEFINFMLTPEAKTMFWFGVENQNYAIAEDGCPDPSDFSVVNNKQLVYTSDMRAMFVLEWNQLSKEYGKCYGVIREPKARTPEVMATFEINKWYKHLQDEAKKVYVVKERPEAATYILQPIMPDDLQINQTNGYKAIYDNFQKAIVSGSSYTVDQAVADSRKAWELASGGKVEAWMKDWWQKGSKSIPKVEDLYP</sequence>
<evidence type="ECO:0000256" key="3">
    <source>
        <dbReference type="ARBA" id="ARBA00023136"/>
    </source>
</evidence>
<keyword evidence="2 6" id="KW-0732">Signal</keyword>
<feature type="signal peptide" evidence="6">
    <location>
        <begin position="1"/>
        <end position="20"/>
    </location>
</feature>
<keyword evidence="4" id="KW-0564">Palmitate</keyword>
<reference evidence="7" key="2">
    <citation type="journal article" date="2021" name="J Anim Sci Technol">
        <title>Complete genome sequence of Paenibacillus konkukensis sp. nov. SK3146 as a potential probiotic strain.</title>
        <authorList>
            <person name="Jung H.I."/>
            <person name="Park S."/>
            <person name="Niu K.M."/>
            <person name="Lee S.W."/>
            <person name="Kothari D."/>
            <person name="Yi K.J."/>
            <person name="Kim S.K."/>
        </authorList>
    </citation>
    <scope>NUCLEOTIDE SEQUENCE</scope>
    <source>
        <strain evidence="7">SK3146</strain>
    </source>
</reference>
<dbReference type="Proteomes" id="UP001057134">
    <property type="component" value="Chromosome"/>
</dbReference>
<keyword evidence="1" id="KW-1003">Cell membrane</keyword>
<dbReference type="PANTHER" id="PTHR43649">
    <property type="entry name" value="ARABINOSE-BINDING PROTEIN-RELATED"/>
    <property type="match status" value="1"/>
</dbReference>
<dbReference type="SUPFAM" id="SSF53850">
    <property type="entry name" value="Periplasmic binding protein-like II"/>
    <property type="match status" value="1"/>
</dbReference>
<keyword evidence="3" id="KW-0472">Membrane</keyword>
<dbReference type="PANTHER" id="PTHR43649:SF33">
    <property type="entry name" value="POLYGALACTURONAN_RHAMNOGALACTURONAN-BINDING PROTEIN YTCQ"/>
    <property type="match status" value="1"/>
</dbReference>